<comment type="caution">
    <text evidence="1">The sequence shown here is derived from an EMBL/GenBank/DDBJ whole genome shotgun (WGS) entry which is preliminary data.</text>
</comment>
<accession>A0A1F4UVD2</accession>
<organism evidence="1 2">
    <name type="scientific">candidate division WWE3 bacterium RIFCSPLOWO2_01_FULL_37_15</name>
    <dbReference type="NCBI Taxonomy" id="1802622"/>
    <lineage>
        <taxon>Bacteria</taxon>
        <taxon>Katanobacteria</taxon>
    </lineage>
</organism>
<evidence type="ECO:0000313" key="1">
    <source>
        <dbReference type="EMBL" id="OGC48760.1"/>
    </source>
</evidence>
<protein>
    <submittedName>
        <fullName evidence="1">Uncharacterized protein</fullName>
    </submittedName>
</protein>
<gene>
    <name evidence="1" type="ORF">A3A69_00395</name>
</gene>
<sequence length="160" mass="19469">MRRLLKITVFILFSLPLVFSFLFYSVKNTYSDEYFYQYKINRTSPLLYKNRLSEVIFVNKLPENLLIKPLVVGGFVEFYDFKDRRWKNSLNNWNFNMKNFPYMFIRVSEKPFKKVTLSFELLNVKNGSKYNTNKLNFWSGNEFKEYIKRVNENILAWNIE</sequence>
<name>A0A1F4UVD2_UNCKA</name>
<evidence type="ECO:0000313" key="2">
    <source>
        <dbReference type="Proteomes" id="UP000177458"/>
    </source>
</evidence>
<dbReference type="AlphaFoldDB" id="A0A1F4UVD2"/>
<dbReference type="EMBL" id="MEVF01000033">
    <property type="protein sequence ID" value="OGC48760.1"/>
    <property type="molecule type" value="Genomic_DNA"/>
</dbReference>
<proteinExistence type="predicted"/>
<reference evidence="1 2" key="1">
    <citation type="journal article" date="2016" name="Nat. Commun.">
        <title>Thousands of microbial genomes shed light on interconnected biogeochemical processes in an aquifer system.</title>
        <authorList>
            <person name="Anantharaman K."/>
            <person name="Brown C.T."/>
            <person name="Hug L.A."/>
            <person name="Sharon I."/>
            <person name="Castelle C.J."/>
            <person name="Probst A.J."/>
            <person name="Thomas B.C."/>
            <person name="Singh A."/>
            <person name="Wilkins M.J."/>
            <person name="Karaoz U."/>
            <person name="Brodie E.L."/>
            <person name="Williams K.H."/>
            <person name="Hubbard S.S."/>
            <person name="Banfield J.F."/>
        </authorList>
    </citation>
    <scope>NUCLEOTIDE SEQUENCE [LARGE SCALE GENOMIC DNA]</scope>
</reference>
<dbReference type="Proteomes" id="UP000177458">
    <property type="component" value="Unassembled WGS sequence"/>
</dbReference>